<evidence type="ECO:0000256" key="5">
    <source>
        <dbReference type="ARBA" id="ARBA00022737"/>
    </source>
</evidence>
<evidence type="ECO:0000313" key="16">
    <source>
        <dbReference type="Proteomes" id="UP000004810"/>
    </source>
</evidence>
<keyword evidence="11" id="KW-0325">Glycoprotein</keyword>
<evidence type="ECO:0000313" key="15">
    <source>
        <dbReference type="EMBL" id="EJW82770.1"/>
    </source>
</evidence>
<dbReference type="GO" id="GO:0001736">
    <property type="term" value="P:establishment of planar polarity"/>
    <property type="evidence" value="ECO:0007669"/>
    <property type="project" value="UniProtKB-ARBA"/>
</dbReference>
<feature type="domain" description="Cadherin" evidence="14">
    <location>
        <begin position="367"/>
        <end position="469"/>
    </location>
</feature>
<name>J9B6V4_WUCBA</name>
<dbReference type="PROSITE" id="PS50268">
    <property type="entry name" value="CADHERIN_2"/>
    <property type="match status" value="6"/>
</dbReference>
<gene>
    <name evidence="15" type="ORF">WUBG_06321</name>
</gene>
<dbReference type="AlphaFoldDB" id="J9B6V4"/>
<evidence type="ECO:0000259" key="14">
    <source>
        <dbReference type="PROSITE" id="PS50268"/>
    </source>
</evidence>
<organism evidence="15 16">
    <name type="scientific">Wuchereria bancrofti</name>
    <dbReference type="NCBI Taxonomy" id="6293"/>
    <lineage>
        <taxon>Eukaryota</taxon>
        <taxon>Metazoa</taxon>
        <taxon>Ecdysozoa</taxon>
        <taxon>Nematoda</taxon>
        <taxon>Chromadorea</taxon>
        <taxon>Rhabditida</taxon>
        <taxon>Spirurina</taxon>
        <taxon>Spiruromorpha</taxon>
        <taxon>Filarioidea</taxon>
        <taxon>Onchocercidae</taxon>
        <taxon>Wuchereria</taxon>
    </lineage>
</organism>
<dbReference type="PANTHER" id="PTHR24026:SF51">
    <property type="entry name" value="PROTOCADHERIN-LIKE WING POLARITY PROTEIN STAN"/>
    <property type="match status" value="1"/>
</dbReference>
<dbReference type="PROSITE" id="PS00232">
    <property type="entry name" value="CADHERIN_1"/>
    <property type="match status" value="2"/>
</dbReference>
<keyword evidence="3 13" id="KW-0812">Transmembrane</keyword>
<dbReference type="FunFam" id="2.60.40.60:FF:000020">
    <property type="entry name" value="Dachsous cadherin-related 1b"/>
    <property type="match status" value="1"/>
</dbReference>
<feature type="domain" description="Cadherin" evidence="14">
    <location>
        <begin position="157"/>
        <end position="261"/>
    </location>
</feature>
<dbReference type="Pfam" id="PF00028">
    <property type="entry name" value="Cadherin"/>
    <property type="match status" value="6"/>
</dbReference>
<dbReference type="EMBL" id="ADBV01002646">
    <property type="protein sequence ID" value="EJW82770.1"/>
    <property type="molecule type" value="Genomic_DNA"/>
</dbReference>
<dbReference type="FunFam" id="2.60.40.60:FF:000033">
    <property type="entry name" value="FAT atypical cadherin 1"/>
    <property type="match status" value="1"/>
</dbReference>
<dbReference type="Pfam" id="PF24337">
    <property type="entry name" value="DUF7505"/>
    <property type="match status" value="1"/>
</dbReference>
<dbReference type="SMART" id="SM00112">
    <property type="entry name" value="CA"/>
    <property type="match status" value="6"/>
</dbReference>
<feature type="domain" description="Cadherin" evidence="14">
    <location>
        <begin position="576"/>
        <end position="676"/>
    </location>
</feature>
<dbReference type="InterPro" id="IPR020894">
    <property type="entry name" value="Cadherin_CS"/>
</dbReference>
<keyword evidence="4" id="KW-0732">Signal</keyword>
<evidence type="ECO:0000256" key="3">
    <source>
        <dbReference type="ARBA" id="ARBA00022692"/>
    </source>
</evidence>
<dbReference type="FunFam" id="2.60.40.60:FF:000080">
    <property type="entry name" value="FAT atypical cadherin 1"/>
    <property type="match status" value="1"/>
</dbReference>
<comment type="caution">
    <text evidence="15">The sequence shown here is derived from an EMBL/GenBank/DDBJ whole genome shotgun (WGS) entry which is preliminary data.</text>
</comment>
<evidence type="ECO:0000256" key="8">
    <source>
        <dbReference type="ARBA" id="ARBA00022989"/>
    </source>
</evidence>
<dbReference type="PANTHER" id="PTHR24026">
    <property type="entry name" value="FAT ATYPICAL CADHERIN-RELATED"/>
    <property type="match status" value="1"/>
</dbReference>
<evidence type="ECO:0000256" key="13">
    <source>
        <dbReference type="SAM" id="Phobius"/>
    </source>
</evidence>
<dbReference type="PRINTS" id="PR00205">
    <property type="entry name" value="CADHERIN"/>
</dbReference>
<keyword evidence="10" id="KW-1015">Disulfide bond</keyword>
<dbReference type="InterPro" id="IPR055928">
    <property type="entry name" value="Fmi-1_DUF7505"/>
</dbReference>
<dbReference type="GO" id="GO:0007163">
    <property type="term" value="P:establishment or maintenance of cell polarity"/>
    <property type="evidence" value="ECO:0007669"/>
    <property type="project" value="UniProtKB-ARBA"/>
</dbReference>
<evidence type="ECO:0000256" key="2">
    <source>
        <dbReference type="ARBA" id="ARBA00022536"/>
    </source>
</evidence>
<keyword evidence="5" id="KW-0677">Repeat</keyword>
<dbReference type="FunFam" id="2.60.40.60:FF:000039">
    <property type="entry name" value="FAT atypical cadherin 3"/>
    <property type="match status" value="1"/>
</dbReference>
<keyword evidence="2" id="KW-0245">EGF-like domain</keyword>
<keyword evidence="6 12" id="KW-0106">Calcium</keyword>
<dbReference type="GO" id="GO:0005886">
    <property type="term" value="C:plasma membrane"/>
    <property type="evidence" value="ECO:0007669"/>
    <property type="project" value="InterPro"/>
</dbReference>
<feature type="domain" description="Cadherin" evidence="14">
    <location>
        <begin position="262"/>
        <end position="366"/>
    </location>
</feature>
<evidence type="ECO:0000256" key="1">
    <source>
        <dbReference type="ARBA" id="ARBA00004167"/>
    </source>
</evidence>
<dbReference type="GO" id="GO:0048589">
    <property type="term" value="P:developmental growth"/>
    <property type="evidence" value="ECO:0007669"/>
    <property type="project" value="UniProtKB-ARBA"/>
</dbReference>
<comment type="subcellular location">
    <subcellularLocation>
        <location evidence="1">Membrane</location>
        <topology evidence="1">Single-pass membrane protein</topology>
    </subcellularLocation>
</comment>
<dbReference type="SUPFAM" id="SSF49313">
    <property type="entry name" value="Cadherin-like"/>
    <property type="match status" value="6"/>
</dbReference>
<dbReference type="CDD" id="cd11304">
    <property type="entry name" value="Cadherin_repeat"/>
    <property type="match status" value="6"/>
</dbReference>
<evidence type="ECO:0000256" key="6">
    <source>
        <dbReference type="ARBA" id="ARBA00022837"/>
    </source>
</evidence>
<feature type="domain" description="Cadherin" evidence="14">
    <location>
        <begin position="677"/>
        <end position="769"/>
    </location>
</feature>
<keyword evidence="8 13" id="KW-1133">Transmembrane helix</keyword>
<evidence type="ECO:0000256" key="10">
    <source>
        <dbReference type="ARBA" id="ARBA00023157"/>
    </source>
</evidence>
<dbReference type="InterPro" id="IPR002126">
    <property type="entry name" value="Cadherin-like_dom"/>
</dbReference>
<dbReference type="GO" id="GO:0005509">
    <property type="term" value="F:calcium ion binding"/>
    <property type="evidence" value="ECO:0007669"/>
    <property type="project" value="UniProtKB-UniRule"/>
</dbReference>
<dbReference type="GO" id="GO:0007411">
    <property type="term" value="P:axon guidance"/>
    <property type="evidence" value="ECO:0007669"/>
    <property type="project" value="UniProtKB-ARBA"/>
</dbReference>
<protein>
    <recommendedName>
        <fullName evidence="14">Cadherin domain-containing protein</fullName>
    </recommendedName>
</protein>
<dbReference type="GO" id="GO:0048513">
    <property type="term" value="P:animal organ development"/>
    <property type="evidence" value="ECO:0007669"/>
    <property type="project" value="UniProtKB-ARBA"/>
</dbReference>
<dbReference type="Gene3D" id="2.60.40.60">
    <property type="entry name" value="Cadherins"/>
    <property type="match status" value="6"/>
</dbReference>
<sequence length="777" mass="87031">MKNFCQSQHKLTVVIYFISLPIIATTFHLNPPVLDSCTSGCLLPIENSTIWLPYNYPPCIHPGQPVLRWSNSVTCNRPNFLTSRSASLDSLSGTLFAEERVCFYVKPWHVVYSYDCSGNNISRESAIFLDHKKYARKRRSKRWMRRRNPTVPRIHFQQERYITEIPEDTPINSLIIKLHATHITNESMYYAMVAPEDSRSTNIFTLDTVSGEIRVGKALDRETLDRHVLKVTAYERLDPAVSASSSVIVEILDVQDNAPIFERNSYYAEIREDAPIGTTLASVFARDLDIGLNGEITYSLGEEDGAKLLQIHSSTGVIQTAHHLDRELMNIIRIYVYATDKGVPPMTSRALLEINLLDVNDNAPVFEQKLCNATIMENITIPSNILQIKASDSDSGQNGKVHYSIVASSVNGFSIDYESGWIKLHQKLDSRFNPATLLVRAKDSGQPAQSSTINCAINIVDINDHKPHFVASRQELFVEENVPIGFEITRIFAIDEDNDINGRITYKLDGEDSANETFQIDQTTGIITTISKLDREEKEKYILKVKAEDGGEPPLSDSLLITIIVRDINDNAPYFEPNFYNITIPENEVRGASLIAVKAIDHDNDDKIVYRIERADKDIFSLVHTADQGAILSLSGEIDRMDDTLRVLITATDKGGLTGTCTVIITVADVNTAPVFLIHPFTVHIPENIPIGSEVIQLKAEDEDRHENAKLTYSIDSKEFSIDKNTGLIMIAEEIDREECSSYLLNITVTDHAANPLSASTFLEIILDDGKFAFISS</sequence>
<feature type="domain" description="Cadherin" evidence="14">
    <location>
        <begin position="470"/>
        <end position="575"/>
    </location>
</feature>
<proteinExistence type="predicted"/>
<evidence type="ECO:0000256" key="4">
    <source>
        <dbReference type="ARBA" id="ARBA00022729"/>
    </source>
</evidence>
<reference evidence="16" key="1">
    <citation type="submission" date="2012-08" db="EMBL/GenBank/DDBJ databases">
        <title>The Genome Sequence of Wuchereria bancrofti.</title>
        <authorList>
            <person name="Nutman T.B."/>
            <person name="Fink D.L."/>
            <person name="Russ C."/>
            <person name="Young S."/>
            <person name="Zeng Q."/>
            <person name="Koehrsen M."/>
            <person name="Alvarado L."/>
            <person name="Berlin A."/>
            <person name="Chapman S.B."/>
            <person name="Chen Z."/>
            <person name="Freedman E."/>
            <person name="Gellesch M."/>
            <person name="Goldberg J."/>
            <person name="Griggs A."/>
            <person name="Gujja S."/>
            <person name="Heilman E.R."/>
            <person name="Heiman D."/>
            <person name="Hepburn T."/>
            <person name="Howarth C."/>
            <person name="Jen D."/>
            <person name="Larson L."/>
            <person name="Lewis B."/>
            <person name="Mehta T."/>
            <person name="Park D."/>
            <person name="Pearson M."/>
            <person name="Roberts A."/>
            <person name="Saif S."/>
            <person name="Shea T."/>
            <person name="Shenoy N."/>
            <person name="Sisk P."/>
            <person name="Stolte C."/>
            <person name="Sykes S."/>
            <person name="Walk T."/>
            <person name="White J."/>
            <person name="Yandava C."/>
            <person name="Haas B."/>
            <person name="Henn M.R."/>
            <person name="Nusbaum C."/>
            <person name="Birren B."/>
        </authorList>
    </citation>
    <scope>NUCLEOTIDE SEQUENCE [LARGE SCALE GENOMIC DNA]</scope>
    <source>
        <strain evidence="16">NA</strain>
    </source>
</reference>
<evidence type="ECO:0000256" key="11">
    <source>
        <dbReference type="ARBA" id="ARBA00023180"/>
    </source>
</evidence>
<evidence type="ECO:0000256" key="12">
    <source>
        <dbReference type="PROSITE-ProRule" id="PRU00043"/>
    </source>
</evidence>
<dbReference type="GO" id="GO:0007156">
    <property type="term" value="P:homophilic cell adhesion via plasma membrane adhesion molecules"/>
    <property type="evidence" value="ECO:0007669"/>
    <property type="project" value="InterPro"/>
</dbReference>
<evidence type="ECO:0000256" key="7">
    <source>
        <dbReference type="ARBA" id="ARBA00022889"/>
    </source>
</evidence>
<dbReference type="Proteomes" id="UP000004810">
    <property type="component" value="Unassembled WGS sequence"/>
</dbReference>
<accession>J9B6V4</accession>
<evidence type="ECO:0000256" key="9">
    <source>
        <dbReference type="ARBA" id="ARBA00023136"/>
    </source>
</evidence>
<feature type="transmembrane region" description="Helical" evidence="13">
    <location>
        <begin position="12"/>
        <end position="29"/>
    </location>
</feature>
<feature type="non-terminal residue" evidence="15">
    <location>
        <position position="777"/>
    </location>
</feature>
<dbReference type="InterPro" id="IPR015919">
    <property type="entry name" value="Cadherin-like_sf"/>
</dbReference>
<keyword evidence="9 13" id="KW-0472">Membrane</keyword>
<keyword evidence="7" id="KW-0130">Cell adhesion</keyword>